<protein>
    <submittedName>
        <fullName evidence="11">Phospho-sugar mutase</fullName>
        <ecNumber evidence="11">5.4.2.-</ecNumber>
    </submittedName>
</protein>
<dbReference type="InterPro" id="IPR005841">
    <property type="entry name" value="Alpha-D-phosphohexomutase_SF"/>
</dbReference>
<evidence type="ECO:0000259" key="9">
    <source>
        <dbReference type="Pfam" id="PF02879"/>
    </source>
</evidence>
<proteinExistence type="inferred from homology"/>
<dbReference type="SUPFAM" id="SSF53738">
    <property type="entry name" value="Phosphoglucomutase, first 3 domains"/>
    <property type="match status" value="3"/>
</dbReference>
<accession>A0ABT8F4V3</accession>
<evidence type="ECO:0000256" key="6">
    <source>
        <dbReference type="ARBA" id="ARBA00023235"/>
    </source>
</evidence>
<evidence type="ECO:0000313" key="12">
    <source>
        <dbReference type="Proteomes" id="UP001168552"/>
    </source>
</evidence>
<dbReference type="Proteomes" id="UP001168552">
    <property type="component" value="Unassembled WGS sequence"/>
</dbReference>
<dbReference type="EMBL" id="JAUHJS010000003">
    <property type="protein sequence ID" value="MDN4165279.1"/>
    <property type="molecule type" value="Genomic_DNA"/>
</dbReference>
<dbReference type="Pfam" id="PF02880">
    <property type="entry name" value="PGM_PMM_III"/>
    <property type="match status" value="1"/>
</dbReference>
<dbReference type="PROSITE" id="PS00710">
    <property type="entry name" value="PGM_PMM"/>
    <property type="match status" value="1"/>
</dbReference>
<comment type="caution">
    <text evidence="11">The sequence shown here is derived from an EMBL/GenBank/DDBJ whole genome shotgun (WGS) entry which is preliminary data.</text>
</comment>
<dbReference type="GO" id="GO:0016853">
    <property type="term" value="F:isomerase activity"/>
    <property type="evidence" value="ECO:0007669"/>
    <property type="project" value="UniProtKB-KW"/>
</dbReference>
<evidence type="ECO:0000256" key="2">
    <source>
        <dbReference type="ARBA" id="ARBA00010231"/>
    </source>
</evidence>
<dbReference type="RefSeq" id="WP_320003805.1">
    <property type="nucleotide sequence ID" value="NZ_JAUHJS010000003.1"/>
</dbReference>
<feature type="domain" description="Alpha-D-phosphohexomutase alpha/beta/alpha" evidence="8">
    <location>
        <begin position="46"/>
        <end position="182"/>
    </location>
</feature>
<dbReference type="InterPro" id="IPR016055">
    <property type="entry name" value="A-D-PHexomutase_a/b/a-I/II/III"/>
</dbReference>
<dbReference type="InterPro" id="IPR036900">
    <property type="entry name" value="A-D-PHexomutase_C_sf"/>
</dbReference>
<dbReference type="SUPFAM" id="SSF55957">
    <property type="entry name" value="Phosphoglucomutase, C-terminal domain"/>
    <property type="match status" value="1"/>
</dbReference>
<evidence type="ECO:0000259" key="8">
    <source>
        <dbReference type="Pfam" id="PF02878"/>
    </source>
</evidence>
<dbReference type="Pfam" id="PF02878">
    <property type="entry name" value="PGM_PMM_I"/>
    <property type="match status" value="1"/>
</dbReference>
<dbReference type="PANTHER" id="PTHR45745:SF1">
    <property type="entry name" value="PHOSPHOGLUCOMUTASE 2B-RELATED"/>
    <property type="match status" value="1"/>
</dbReference>
<evidence type="ECO:0000259" key="10">
    <source>
        <dbReference type="Pfam" id="PF02880"/>
    </source>
</evidence>
<gene>
    <name evidence="11" type="ORF">QWY31_07190</name>
</gene>
<evidence type="ECO:0000256" key="4">
    <source>
        <dbReference type="ARBA" id="ARBA00022723"/>
    </source>
</evidence>
<dbReference type="InterPro" id="IPR016066">
    <property type="entry name" value="A-D-PHexomutase_CS"/>
</dbReference>
<keyword evidence="3" id="KW-0597">Phosphoprotein</keyword>
<keyword evidence="5 7" id="KW-0460">Magnesium</keyword>
<comment type="similarity">
    <text evidence="2 7">Belongs to the phosphohexose mutase family.</text>
</comment>
<comment type="cofactor">
    <cofactor evidence="1">
        <name>Mg(2+)</name>
        <dbReference type="ChEBI" id="CHEBI:18420"/>
    </cofactor>
</comment>
<dbReference type="PANTHER" id="PTHR45745">
    <property type="entry name" value="PHOSPHOMANNOMUTASE 45A"/>
    <property type="match status" value="1"/>
</dbReference>
<sequence>MEEIVQQRVAQWLNSPISEEAKQEILVLQKPENRTELLESFYKTLEFGTGGLRGLMGIGSNRMNIYTVGMATQGLANYINACFPKEENAVVVAYDSRNNSKLLAQTTANVFSANGIKVYLFQELRPTPELSFAIRHFGCKSGVVITASHNPKEYNGYKAYWTDGAQLTPPHDKNVIAEVDRIKGIEEVKFNPVPENIISLSGEIDTLYLEAIKGLSVNPELVKKHNDIRIVYSSIHGTGITLVPQALKNLGFTNVSIVEAQAQPDGNFPTVVYPNPEEKEALKMALDLGKKVDADLVMATDPDTDRVGIAIKNPQGQFQLLNGNQTGTLIIYYLLKSHKKAQRLLPTDYMVKTIVTTDLWEKISQGFGVDCYNTLTGFKYIASLIREWEGKRRFLVGGEESYGYMITDFVRDKDAVAACAIIAEVMAYAREEKITPFEMLLDIYKQFGFYKEDLISLTKKGMSGVAEINQMMKDLRENPPQMLAGSPVVWMHDYQKGQSLHVPSKEEKVLNFPSSNVLQFETADGTKVSARPSGTEPKIKFYFSVNAPLPDTKAYAAVEKQLDEKIQRIIADMRLKA</sequence>
<name>A0ABT8F4V3_9BACT</name>
<dbReference type="Gene3D" id="3.30.310.50">
    <property type="entry name" value="Alpha-D-phosphohexomutase, C-terminal domain"/>
    <property type="match status" value="1"/>
</dbReference>
<keyword evidence="4 7" id="KW-0479">Metal-binding</keyword>
<reference evidence="11" key="1">
    <citation type="submission" date="2023-06" db="EMBL/GenBank/DDBJ databases">
        <title>Cytophagales bacterium Strain LB-30, isolated from soil.</title>
        <authorList>
            <person name="Liu B."/>
        </authorList>
    </citation>
    <scope>NUCLEOTIDE SEQUENCE</scope>
    <source>
        <strain evidence="11">LB-30</strain>
    </source>
</reference>
<dbReference type="PRINTS" id="PR00509">
    <property type="entry name" value="PGMPMM"/>
</dbReference>
<dbReference type="Pfam" id="PF02879">
    <property type="entry name" value="PGM_PMM_II"/>
    <property type="match status" value="1"/>
</dbReference>
<evidence type="ECO:0000256" key="3">
    <source>
        <dbReference type="ARBA" id="ARBA00022553"/>
    </source>
</evidence>
<evidence type="ECO:0000256" key="7">
    <source>
        <dbReference type="RuleBase" id="RU004326"/>
    </source>
</evidence>
<dbReference type="Gene3D" id="3.40.120.10">
    <property type="entry name" value="Alpha-D-Glucose-1,6-Bisphosphate, subunit A, domain 3"/>
    <property type="match status" value="3"/>
</dbReference>
<dbReference type="CDD" id="cd05799">
    <property type="entry name" value="PGM2"/>
    <property type="match status" value="1"/>
</dbReference>
<evidence type="ECO:0000256" key="5">
    <source>
        <dbReference type="ARBA" id="ARBA00022842"/>
    </source>
</evidence>
<evidence type="ECO:0000313" key="11">
    <source>
        <dbReference type="EMBL" id="MDN4165279.1"/>
    </source>
</evidence>
<dbReference type="InterPro" id="IPR005845">
    <property type="entry name" value="A-D-PHexomutase_a/b/a-II"/>
</dbReference>
<feature type="domain" description="Alpha-D-phosphohexomutase alpha/beta/alpha" evidence="10">
    <location>
        <begin position="322"/>
        <end position="438"/>
    </location>
</feature>
<dbReference type="EC" id="5.4.2.-" evidence="11"/>
<dbReference type="InterPro" id="IPR005846">
    <property type="entry name" value="A-D-PHexomutase_a/b/a-III"/>
</dbReference>
<keyword evidence="6 11" id="KW-0413">Isomerase</keyword>
<keyword evidence="12" id="KW-1185">Reference proteome</keyword>
<dbReference type="InterPro" id="IPR005844">
    <property type="entry name" value="A-D-PHexomutase_a/b/a-I"/>
</dbReference>
<organism evidence="11 12">
    <name type="scientific">Shiella aurantiaca</name>
    <dbReference type="NCBI Taxonomy" id="3058365"/>
    <lineage>
        <taxon>Bacteria</taxon>
        <taxon>Pseudomonadati</taxon>
        <taxon>Bacteroidota</taxon>
        <taxon>Cytophagia</taxon>
        <taxon>Cytophagales</taxon>
        <taxon>Shiellaceae</taxon>
        <taxon>Shiella</taxon>
    </lineage>
</organism>
<feature type="domain" description="Alpha-D-phosphohexomutase alpha/beta/alpha" evidence="9">
    <location>
        <begin position="208"/>
        <end position="312"/>
    </location>
</feature>
<evidence type="ECO:0000256" key="1">
    <source>
        <dbReference type="ARBA" id="ARBA00001946"/>
    </source>
</evidence>